<comment type="similarity">
    <text evidence="2">Belongs to the RNase PH family.</text>
</comment>
<evidence type="ECO:0000313" key="7">
    <source>
        <dbReference type="EMBL" id="OCL12836.1"/>
    </source>
</evidence>
<organism evidence="7 8">
    <name type="scientific">Glonium stellatum</name>
    <dbReference type="NCBI Taxonomy" id="574774"/>
    <lineage>
        <taxon>Eukaryota</taxon>
        <taxon>Fungi</taxon>
        <taxon>Dikarya</taxon>
        <taxon>Ascomycota</taxon>
        <taxon>Pezizomycotina</taxon>
        <taxon>Dothideomycetes</taxon>
        <taxon>Pleosporomycetidae</taxon>
        <taxon>Gloniales</taxon>
        <taxon>Gloniaceae</taxon>
        <taxon>Glonium</taxon>
    </lineage>
</organism>
<keyword evidence="5" id="KW-0539">Nucleus</keyword>
<evidence type="ECO:0000256" key="1">
    <source>
        <dbReference type="ARBA" id="ARBA00004123"/>
    </source>
</evidence>
<dbReference type="GO" id="GO:0000177">
    <property type="term" value="C:cytoplasmic exosome (RNase complex)"/>
    <property type="evidence" value="ECO:0007669"/>
    <property type="project" value="TreeGrafter"/>
</dbReference>
<evidence type="ECO:0000256" key="4">
    <source>
        <dbReference type="ARBA" id="ARBA00022835"/>
    </source>
</evidence>
<proteinExistence type="inferred from homology"/>
<evidence type="ECO:0000256" key="5">
    <source>
        <dbReference type="ARBA" id="ARBA00023242"/>
    </source>
</evidence>
<dbReference type="PANTHER" id="PTHR11953:SF1">
    <property type="entry name" value="EXOSOME COMPLEX COMPONENT RRP46"/>
    <property type="match status" value="1"/>
</dbReference>
<evidence type="ECO:0000259" key="6">
    <source>
        <dbReference type="Pfam" id="PF01138"/>
    </source>
</evidence>
<dbReference type="GO" id="GO:0034475">
    <property type="term" value="P:U4 snRNA 3'-end processing"/>
    <property type="evidence" value="ECO:0007669"/>
    <property type="project" value="TreeGrafter"/>
</dbReference>
<dbReference type="Proteomes" id="UP000250140">
    <property type="component" value="Unassembled WGS sequence"/>
</dbReference>
<dbReference type="InterPro" id="IPR020568">
    <property type="entry name" value="Ribosomal_Su5_D2-typ_SF"/>
</dbReference>
<dbReference type="GO" id="GO:0003723">
    <property type="term" value="F:RNA binding"/>
    <property type="evidence" value="ECO:0007669"/>
    <property type="project" value="TreeGrafter"/>
</dbReference>
<gene>
    <name evidence="7" type="ORF">AOQ84DRAFT_436733</name>
</gene>
<protein>
    <recommendedName>
        <fullName evidence="6">Exoribonuclease phosphorolytic domain-containing protein</fullName>
    </recommendedName>
</protein>
<name>A0A8E2FA30_9PEZI</name>
<dbReference type="InterPro" id="IPR050080">
    <property type="entry name" value="RNase_PH"/>
</dbReference>
<dbReference type="PANTHER" id="PTHR11953">
    <property type="entry name" value="EXOSOME COMPLEX COMPONENT"/>
    <property type="match status" value="1"/>
</dbReference>
<comment type="subcellular location">
    <subcellularLocation>
        <location evidence="1">Nucleus</location>
    </subcellularLocation>
</comment>
<dbReference type="InterPro" id="IPR036345">
    <property type="entry name" value="ExoRNase_PH_dom2_sf"/>
</dbReference>
<evidence type="ECO:0000256" key="2">
    <source>
        <dbReference type="ARBA" id="ARBA00006678"/>
    </source>
</evidence>
<reference evidence="7 8" key="1">
    <citation type="journal article" date="2016" name="Nat. Commun.">
        <title>Ectomycorrhizal ecology is imprinted in the genome of the dominant symbiotic fungus Cenococcum geophilum.</title>
        <authorList>
            <consortium name="DOE Joint Genome Institute"/>
            <person name="Peter M."/>
            <person name="Kohler A."/>
            <person name="Ohm R.A."/>
            <person name="Kuo A."/>
            <person name="Krutzmann J."/>
            <person name="Morin E."/>
            <person name="Arend M."/>
            <person name="Barry K.W."/>
            <person name="Binder M."/>
            <person name="Choi C."/>
            <person name="Clum A."/>
            <person name="Copeland A."/>
            <person name="Grisel N."/>
            <person name="Haridas S."/>
            <person name="Kipfer T."/>
            <person name="LaButti K."/>
            <person name="Lindquist E."/>
            <person name="Lipzen A."/>
            <person name="Maire R."/>
            <person name="Meier B."/>
            <person name="Mihaltcheva S."/>
            <person name="Molinier V."/>
            <person name="Murat C."/>
            <person name="Poggeler S."/>
            <person name="Quandt C.A."/>
            <person name="Sperisen C."/>
            <person name="Tritt A."/>
            <person name="Tisserant E."/>
            <person name="Crous P.W."/>
            <person name="Henrissat B."/>
            <person name="Nehls U."/>
            <person name="Egli S."/>
            <person name="Spatafora J.W."/>
            <person name="Grigoriev I.V."/>
            <person name="Martin F.M."/>
        </authorList>
    </citation>
    <scope>NUCLEOTIDE SEQUENCE [LARGE SCALE GENOMIC DNA]</scope>
    <source>
        <strain evidence="7 8">CBS 207.34</strain>
    </source>
</reference>
<dbReference type="SUPFAM" id="SSF55666">
    <property type="entry name" value="Ribonuclease PH domain 2-like"/>
    <property type="match status" value="1"/>
</dbReference>
<keyword evidence="4" id="KW-0271">Exosome</keyword>
<dbReference type="GO" id="GO:0000176">
    <property type="term" value="C:nuclear exosome (RNase complex)"/>
    <property type="evidence" value="ECO:0007669"/>
    <property type="project" value="UniProtKB-ARBA"/>
</dbReference>
<keyword evidence="8" id="KW-1185">Reference proteome</keyword>
<dbReference type="SUPFAM" id="SSF54211">
    <property type="entry name" value="Ribosomal protein S5 domain 2-like"/>
    <property type="match status" value="1"/>
</dbReference>
<dbReference type="GO" id="GO:0006364">
    <property type="term" value="P:rRNA processing"/>
    <property type="evidence" value="ECO:0007669"/>
    <property type="project" value="UniProtKB-KW"/>
</dbReference>
<dbReference type="Pfam" id="PF01138">
    <property type="entry name" value="RNase_PH"/>
    <property type="match status" value="1"/>
</dbReference>
<dbReference type="GO" id="GO:0016075">
    <property type="term" value="P:rRNA catabolic process"/>
    <property type="evidence" value="ECO:0007669"/>
    <property type="project" value="TreeGrafter"/>
</dbReference>
<accession>A0A8E2FA30</accession>
<keyword evidence="3" id="KW-0698">rRNA processing</keyword>
<dbReference type="Gene3D" id="3.30.230.70">
    <property type="entry name" value="GHMP Kinase, N-terminal domain"/>
    <property type="match status" value="1"/>
</dbReference>
<dbReference type="OrthoDB" id="27298at2759"/>
<dbReference type="GO" id="GO:0071051">
    <property type="term" value="P:poly(A)-dependent snoRNA 3'-end processing"/>
    <property type="evidence" value="ECO:0007669"/>
    <property type="project" value="TreeGrafter"/>
</dbReference>
<evidence type="ECO:0000256" key="3">
    <source>
        <dbReference type="ARBA" id="ARBA00022552"/>
    </source>
</evidence>
<evidence type="ECO:0000313" key="8">
    <source>
        <dbReference type="Proteomes" id="UP000250140"/>
    </source>
</evidence>
<dbReference type="CDD" id="cd11372">
    <property type="entry name" value="RNase_PH_RRP46"/>
    <property type="match status" value="1"/>
</dbReference>
<dbReference type="InterPro" id="IPR001247">
    <property type="entry name" value="ExoRNase_PH_dom1"/>
</dbReference>
<dbReference type="AlphaFoldDB" id="A0A8E2FA30"/>
<dbReference type="GO" id="GO:0071028">
    <property type="term" value="P:nuclear mRNA surveillance"/>
    <property type="evidence" value="ECO:0007669"/>
    <property type="project" value="TreeGrafter"/>
</dbReference>
<feature type="domain" description="Exoribonuclease phosphorolytic" evidence="6">
    <location>
        <begin position="8"/>
        <end position="134"/>
    </location>
</feature>
<dbReference type="GO" id="GO:0005730">
    <property type="term" value="C:nucleolus"/>
    <property type="evidence" value="ECO:0007669"/>
    <property type="project" value="TreeGrafter"/>
</dbReference>
<sequence length="248" mass="26980">MSSKAVLSHLHRADGSATYSQNGYTIIGAVNGPVDVQRRDELPEEAAIEVNVRPAVGVGGPRERHLESLIQATLRHLILVRSYPRTLIQVTLQVRSLPEEESAGIGSVLTNSSLTLLPHLLNTAFLALLSASIPLSTTLTSAFVVITSSGKLLYSPSSTDILRAQSIRSIHVFAFSAQRSLLLSEGEGEFDVEEWEDACDLAEDRCCRNAGIAGENMDVDGEVMNLADFLRDVVKEKVVKEQKWKTAP</sequence>
<dbReference type="EMBL" id="KV748824">
    <property type="protein sequence ID" value="OCL12836.1"/>
    <property type="molecule type" value="Genomic_DNA"/>
</dbReference>
<dbReference type="InterPro" id="IPR027408">
    <property type="entry name" value="PNPase/RNase_PH_dom_sf"/>
</dbReference>